<dbReference type="RefSeq" id="WP_173123621.1">
    <property type="nucleotide sequence ID" value="NZ_JABRWJ010000004.1"/>
</dbReference>
<dbReference type="InterPro" id="IPR010582">
    <property type="entry name" value="Catalase_immune_responsive"/>
</dbReference>
<evidence type="ECO:0000256" key="2">
    <source>
        <dbReference type="ARBA" id="ARBA00002974"/>
    </source>
</evidence>
<accession>A0ABX2EHT8</accession>
<dbReference type="EC" id="1.11.1.6" evidence="3"/>
<dbReference type="InterPro" id="IPR018028">
    <property type="entry name" value="Catalase"/>
</dbReference>
<proteinExistence type="predicted"/>
<evidence type="ECO:0000256" key="4">
    <source>
        <dbReference type="ARBA" id="ARBA00022559"/>
    </source>
</evidence>
<gene>
    <name evidence="11" type="ORF">HLB44_14465</name>
</gene>
<dbReference type="InterPro" id="IPR024712">
    <property type="entry name" value="Catalase_clade2"/>
</dbReference>
<dbReference type="Proteomes" id="UP000737171">
    <property type="component" value="Unassembled WGS sequence"/>
</dbReference>
<dbReference type="InterPro" id="IPR011614">
    <property type="entry name" value="Catalase_core"/>
</dbReference>
<dbReference type="SUPFAM" id="SSF56634">
    <property type="entry name" value="Heme-dependent catalase-like"/>
    <property type="match status" value="1"/>
</dbReference>
<comment type="caution">
    <text evidence="11">The sequence shown here is derived from an EMBL/GenBank/DDBJ whole genome shotgun (WGS) entry which is preliminary data.</text>
</comment>
<dbReference type="SUPFAM" id="SSF52317">
    <property type="entry name" value="Class I glutamine amidotransferase-like"/>
    <property type="match status" value="1"/>
</dbReference>
<keyword evidence="6" id="KW-0479">Metal-binding</keyword>
<keyword evidence="12" id="KW-1185">Reference proteome</keyword>
<dbReference type="Pfam" id="PF06628">
    <property type="entry name" value="Catalase-rel"/>
    <property type="match status" value="1"/>
</dbReference>
<comment type="function">
    <text evidence="2">Decomposes hydrogen peroxide into water and oxygen; serves to protect cells from the toxic effects of hydrogen peroxide.</text>
</comment>
<dbReference type="Gene3D" id="2.40.180.10">
    <property type="entry name" value="Catalase core domain"/>
    <property type="match status" value="2"/>
</dbReference>
<dbReference type="InterPro" id="IPR041399">
    <property type="entry name" value="Catalase_large_C"/>
</dbReference>
<dbReference type="InterPro" id="IPR043156">
    <property type="entry name" value="Catalase_clade2_helical"/>
</dbReference>
<evidence type="ECO:0000256" key="8">
    <source>
        <dbReference type="ARBA" id="ARBA00023004"/>
    </source>
</evidence>
<keyword evidence="9" id="KW-0376">Hydrogen peroxide</keyword>
<sequence>MSDSPPTRSDAARLPTGLRMPAIDYRPLAPLSQVDSDWSTLDSGMTPLADESSPPWLGLQLPESVSAWGHFECRASLQALTSSAAFRHAGQRTPVQVRFARCGDAAAADSARGARRFVVRFGAEPGGTPGWPLPGCSLPLAPDTPTSLTPPADSAPLAPWLWLMSDRALPRSYRMMQGFGMQTFRLEHASGEAVYARFHWLPAAGTHALAADEADQLARADPQFLRHDLAEAIVAGAFPRWQLALQVFGERQANSFDFDPFDTSRMLPEDRVPLRGIGWLVLNRLAHDDEADAELETLADPAEADGDDTAAVTGIVPCHSLPPSPAERMRRDLIQARLFWRSQSRVEQTHLIAACRAAIGPTAPAPPRSHLLERLAEVDPALASALSGASMRRSGALLRGEPGAASHPATQVQPSSTLSLLARPGERSVRMRRIAMLLADGYETHSLRAVQRALSAAGAQVQCVGPRAGAVWSAGGDYTSVELSIDLAPSALWDAVVLPEGSRAQAALARSDDARRFILAQYRHGKPILQLGPGNGLLVRLGIPRALPDGRVDTSLVLRPQGDVDAANLTRRQISAFLEALSLPRRFDRVPEPAPLIPVRYPRYYAR</sequence>
<comment type="cofactor">
    <cofactor evidence="1">
        <name>heme</name>
        <dbReference type="ChEBI" id="CHEBI:30413"/>
    </cofactor>
</comment>
<evidence type="ECO:0000259" key="10">
    <source>
        <dbReference type="SMART" id="SM01060"/>
    </source>
</evidence>
<dbReference type="Gene3D" id="1.20.1370.20">
    <property type="match status" value="1"/>
</dbReference>
<evidence type="ECO:0000256" key="5">
    <source>
        <dbReference type="ARBA" id="ARBA00022617"/>
    </source>
</evidence>
<dbReference type="PANTHER" id="PTHR42821:SF1">
    <property type="entry name" value="CATALASE-B"/>
    <property type="match status" value="1"/>
</dbReference>
<dbReference type="InterPro" id="IPR020835">
    <property type="entry name" value="Catalase_sf"/>
</dbReference>
<protein>
    <recommendedName>
        <fullName evidence="3">catalase</fullName>
        <ecNumber evidence="3">1.11.1.6</ecNumber>
    </recommendedName>
</protein>
<dbReference type="Pfam" id="PF18011">
    <property type="entry name" value="Catalase_C"/>
    <property type="match status" value="1"/>
</dbReference>
<evidence type="ECO:0000256" key="6">
    <source>
        <dbReference type="ARBA" id="ARBA00022723"/>
    </source>
</evidence>
<evidence type="ECO:0000256" key="7">
    <source>
        <dbReference type="ARBA" id="ARBA00023002"/>
    </source>
</evidence>
<evidence type="ECO:0000313" key="11">
    <source>
        <dbReference type="EMBL" id="NRF68194.1"/>
    </source>
</evidence>
<dbReference type="GO" id="GO:0004096">
    <property type="term" value="F:catalase activity"/>
    <property type="evidence" value="ECO:0007669"/>
    <property type="project" value="UniProtKB-EC"/>
</dbReference>
<dbReference type="PROSITE" id="PS51402">
    <property type="entry name" value="CATALASE_3"/>
    <property type="match status" value="1"/>
</dbReference>
<name>A0ABX2EHT8_9BURK</name>
<reference evidence="11 12" key="1">
    <citation type="submission" date="2020-05" db="EMBL/GenBank/DDBJ databases">
        <title>Aquincola sp. isolate from soil.</title>
        <authorList>
            <person name="Han J."/>
            <person name="Kim D.-U."/>
        </authorList>
    </citation>
    <scope>NUCLEOTIDE SEQUENCE [LARGE SCALE GENOMIC DNA]</scope>
    <source>
        <strain evidence="11 12">S2</strain>
    </source>
</reference>
<evidence type="ECO:0000256" key="1">
    <source>
        <dbReference type="ARBA" id="ARBA00001971"/>
    </source>
</evidence>
<feature type="domain" description="Catalase core" evidence="10">
    <location>
        <begin position="40"/>
        <end position="375"/>
    </location>
</feature>
<dbReference type="PANTHER" id="PTHR42821">
    <property type="entry name" value="CATALASE"/>
    <property type="match status" value="1"/>
</dbReference>
<dbReference type="InterPro" id="IPR029062">
    <property type="entry name" value="Class_I_gatase-like"/>
</dbReference>
<evidence type="ECO:0000256" key="3">
    <source>
        <dbReference type="ARBA" id="ARBA00012314"/>
    </source>
</evidence>
<keyword evidence="4 11" id="KW-0575">Peroxidase</keyword>
<keyword evidence="8" id="KW-0408">Iron</keyword>
<organism evidence="11 12">
    <name type="scientific">Pseudaquabacterium terrae</name>
    <dbReference type="NCBI Taxonomy" id="2732868"/>
    <lineage>
        <taxon>Bacteria</taxon>
        <taxon>Pseudomonadati</taxon>
        <taxon>Pseudomonadota</taxon>
        <taxon>Betaproteobacteria</taxon>
        <taxon>Burkholderiales</taxon>
        <taxon>Sphaerotilaceae</taxon>
        <taxon>Pseudaquabacterium</taxon>
    </lineage>
</organism>
<dbReference type="CDD" id="cd03132">
    <property type="entry name" value="GATase1_catalase"/>
    <property type="match status" value="1"/>
</dbReference>
<evidence type="ECO:0000313" key="12">
    <source>
        <dbReference type="Proteomes" id="UP000737171"/>
    </source>
</evidence>
<evidence type="ECO:0000256" key="9">
    <source>
        <dbReference type="ARBA" id="ARBA00023324"/>
    </source>
</evidence>
<dbReference type="EMBL" id="JABRWJ010000004">
    <property type="protein sequence ID" value="NRF68194.1"/>
    <property type="molecule type" value="Genomic_DNA"/>
</dbReference>
<dbReference type="SMART" id="SM01060">
    <property type="entry name" value="Catalase"/>
    <property type="match status" value="1"/>
</dbReference>
<keyword evidence="7 11" id="KW-0560">Oxidoreductase</keyword>
<dbReference type="Pfam" id="PF00199">
    <property type="entry name" value="Catalase"/>
    <property type="match status" value="2"/>
</dbReference>
<keyword evidence="5" id="KW-0349">Heme</keyword>
<dbReference type="Gene3D" id="3.40.50.880">
    <property type="match status" value="1"/>
</dbReference>